<dbReference type="Proteomes" id="UP001241377">
    <property type="component" value="Unassembled WGS sequence"/>
</dbReference>
<reference evidence="1" key="1">
    <citation type="submission" date="2023-04" db="EMBL/GenBank/DDBJ databases">
        <title>Draft Genome sequencing of Naganishia species isolated from polar environments using Oxford Nanopore Technology.</title>
        <authorList>
            <person name="Leo P."/>
            <person name="Venkateswaran K."/>
        </authorList>
    </citation>
    <scope>NUCLEOTIDE SEQUENCE</scope>
    <source>
        <strain evidence="1">MNA-CCFEE 5261</strain>
    </source>
</reference>
<protein>
    <submittedName>
        <fullName evidence="1">Uncharacterized protein</fullName>
    </submittedName>
</protein>
<proteinExistence type="predicted"/>
<name>A0ACC2VFI0_9TREE</name>
<organism evidence="1 2">
    <name type="scientific">Naganishia cerealis</name>
    <dbReference type="NCBI Taxonomy" id="610337"/>
    <lineage>
        <taxon>Eukaryota</taxon>
        <taxon>Fungi</taxon>
        <taxon>Dikarya</taxon>
        <taxon>Basidiomycota</taxon>
        <taxon>Agaricomycotina</taxon>
        <taxon>Tremellomycetes</taxon>
        <taxon>Filobasidiales</taxon>
        <taxon>Filobasidiaceae</taxon>
        <taxon>Naganishia</taxon>
    </lineage>
</organism>
<accession>A0ACC2VFI0</accession>
<evidence type="ECO:0000313" key="1">
    <source>
        <dbReference type="EMBL" id="KAJ9097821.1"/>
    </source>
</evidence>
<keyword evidence="2" id="KW-1185">Reference proteome</keyword>
<sequence length="952" mass="101723">MTAASVPIPAVPTAHHAANSVARHVGSAAHKLMDGGAPSPRLERPESHLGLQEEGDGGATIGPSVEEHVRGKALLHHPAGGTRKVRTVPPFAAFDPPSPVMSPKLLPTDDVPRASLSTSPTPAQRHTHRHGHYPHLSLSSDLTRTLSSRDDGQGSDQPPPWWTFAKPGRWKQVQTLHNAWVEQMLANEELRRESEHLGRDYFASKRGSGAGVGTNTEAMPGHEEGEQGEDQTESGGLPAPITTTNSGETPNHNLHHRPPFAMSALQSGMGSYFHLGKLRRRSVSQEDFGSTPIDLSATASAGTPTQVQTQMSTPVGTPSAVGIGAQHKTRHKTRFKAISLPVSRRDSTDNTRNRFSALFPPSVSASPSVSAVEETSAPVHQPPNTGEHGASEGTPAVPSSAVNNKIGGNKHQVTSFVLGPPIGYSDASSREDSAVTTAMGDGPSSSIRAVEGEHLGIDDASVPSTPTPSRQLEIPPQTTERPVQQVTSSALQLAVPEMSDVDTKTNASPTSPHKRGNHPNFSITLPPPAFVPHSFPEVPALAVNTETEGTTTTTMDGCTGPVPPPMYPQPHRYLAQAPPTPLGWDAPWRERDQVGRRLDRGGGGGGGGGGRAGQEGKRGGRLNGNRDSGYASAASDPWLQPFEETAYDGGDLMERAHGEEEHSVRSVVGGGGRPSEEESGGRSERAGRRGSESSGGPLTGGNGMSEKHGGLPRTLRGKKSRGGSRLGKNRDERAIMSKWAMLRHSAVKNPPGTRRAKLRKYFIFDARSTLYLRLASLVGIATSLGLGAKLYSLEIQNDLDGILGSAPILSISYGSVSAIHCLIVMYREAFGKPIGLWGLRSKMTWVCLDLFFIALWSSCLSLTISDYMSSPLQCSTANPWWTTGTYTITLPDLITNGQQKDKMCDRQAALIGFVLFTLVMYVINMVISLFRIFERLSTVAKSYEKSRVGQLV</sequence>
<gene>
    <name evidence="1" type="ORF">QFC19_006689</name>
</gene>
<comment type="caution">
    <text evidence="1">The sequence shown here is derived from an EMBL/GenBank/DDBJ whole genome shotgun (WGS) entry which is preliminary data.</text>
</comment>
<evidence type="ECO:0000313" key="2">
    <source>
        <dbReference type="Proteomes" id="UP001241377"/>
    </source>
</evidence>
<dbReference type="EMBL" id="JASBWR010000083">
    <property type="protein sequence ID" value="KAJ9097821.1"/>
    <property type="molecule type" value="Genomic_DNA"/>
</dbReference>